<dbReference type="InterPro" id="IPR000700">
    <property type="entry name" value="PAS-assoc_C"/>
</dbReference>
<accession>A0A3N7JZM1</accession>
<dbReference type="PANTHER" id="PTHR44757:SF2">
    <property type="entry name" value="BIOFILM ARCHITECTURE MAINTENANCE PROTEIN MBAA"/>
    <property type="match status" value="1"/>
</dbReference>
<dbReference type="CDD" id="cd12914">
    <property type="entry name" value="PDC1_DGC_like"/>
    <property type="match status" value="1"/>
</dbReference>
<dbReference type="NCBIfam" id="TIGR00254">
    <property type="entry name" value="GGDEF"/>
    <property type="match status" value="1"/>
</dbReference>
<keyword evidence="3" id="KW-0812">Transmembrane</keyword>
<evidence type="ECO:0000313" key="7">
    <source>
        <dbReference type="EMBL" id="RQP26229.1"/>
    </source>
</evidence>
<feature type="domain" description="PAC" evidence="5">
    <location>
        <begin position="706"/>
        <end position="759"/>
    </location>
</feature>
<reference evidence="7 8" key="2">
    <citation type="submission" date="2018-12" db="EMBL/GenBank/DDBJ databases">
        <title>Rhizobacter gummiphilus sp. nov., a rubber-degrading bacterium isolated from the soil of a botanical garden in Japan.</title>
        <authorList>
            <person name="Shunsuke S.S."/>
        </authorList>
    </citation>
    <scope>NUCLEOTIDE SEQUENCE [LARGE SCALE GENOMIC DNA]</scope>
    <source>
        <strain evidence="7 8">S-16</strain>
    </source>
</reference>
<dbReference type="Proteomes" id="UP000267464">
    <property type="component" value="Unassembled WGS sequence"/>
</dbReference>
<comment type="caution">
    <text evidence="7">The sequence shown here is derived from an EMBL/GenBank/DDBJ whole genome shotgun (WGS) entry which is preliminary data.</text>
</comment>
<dbReference type="SMART" id="SM00091">
    <property type="entry name" value="PAS"/>
    <property type="match status" value="4"/>
</dbReference>
<evidence type="ECO:0000259" key="5">
    <source>
        <dbReference type="PROSITE" id="PS50113"/>
    </source>
</evidence>
<name>A0A3N7JZM1_9BURK</name>
<dbReference type="PROSITE" id="PS50112">
    <property type="entry name" value="PAS"/>
    <property type="match status" value="2"/>
</dbReference>
<feature type="domain" description="PAS" evidence="4">
    <location>
        <begin position="390"/>
        <end position="460"/>
    </location>
</feature>
<feature type="region of interest" description="Disordered" evidence="2">
    <location>
        <begin position="29"/>
        <end position="54"/>
    </location>
</feature>
<dbReference type="SUPFAM" id="SSF55073">
    <property type="entry name" value="Nucleotide cyclase"/>
    <property type="match status" value="1"/>
</dbReference>
<gene>
    <name evidence="7" type="ORF">DZC73_04130</name>
</gene>
<dbReference type="InterPro" id="IPR000014">
    <property type="entry name" value="PAS"/>
</dbReference>
<dbReference type="PROSITE" id="PS50887">
    <property type="entry name" value="GGDEF"/>
    <property type="match status" value="1"/>
</dbReference>
<feature type="domain" description="PAC" evidence="5">
    <location>
        <begin position="830"/>
        <end position="883"/>
    </location>
</feature>
<dbReference type="InterPro" id="IPR035965">
    <property type="entry name" value="PAS-like_dom_sf"/>
</dbReference>
<dbReference type="NCBIfam" id="TIGR00229">
    <property type="entry name" value="sensory_box"/>
    <property type="match status" value="3"/>
</dbReference>
<proteinExistence type="predicted"/>
<reference evidence="7 8" key="1">
    <citation type="submission" date="2018-08" db="EMBL/GenBank/DDBJ databases">
        <authorList>
            <person name="Khan S.A."/>
            <person name="Jeon C.O."/>
            <person name="Chun B.H."/>
            <person name="Jeong S.E."/>
        </authorList>
    </citation>
    <scope>NUCLEOTIDE SEQUENCE [LARGE SCALE GENOMIC DNA]</scope>
    <source>
        <strain evidence="7 8">S-16</strain>
    </source>
</reference>
<dbReference type="InterPro" id="IPR029787">
    <property type="entry name" value="Nucleotide_cyclase"/>
</dbReference>
<dbReference type="EMBL" id="QUSW01000001">
    <property type="protein sequence ID" value="RQP26229.1"/>
    <property type="molecule type" value="Genomic_DNA"/>
</dbReference>
<evidence type="ECO:0000259" key="4">
    <source>
        <dbReference type="PROSITE" id="PS50112"/>
    </source>
</evidence>
<sequence>MSRRNRDKFIQALEEWAWADGIVCKTGERERGEVPPRARRQGLRAGCDQHMDSQHAARRQRRRYGLEWLLFGAVTVLVFGLAAMALLQTHRDIGRTESSRLATQAKVIHDNLLQQFDGADQGLLGVRRDFFPGRGVPPAGGTTERRLSALTDALPGVRAMFVLDVNGVVVATSLAELQGHGMVGREFFTTLRDSFEGDLLYMSRPYKSAEGVWTINLSRRLLDSNGHFAGIVSAVVEPRYFEVVQSSVLYAPDMRTTLVHGSGIVFGNMPVNAATLGMNIDRPGSMFARHHESGASATQFSGRIAATGEDRMIANRTIGAGSSRIEPPMVIHVSRLNEFIFAAWRQQAAIMMGTLAVVTLGAAAALWLQQRRRREYEAVVTQARAEREEHERRMRDVVDNIPALVGYIDSEGRYTFGNAKHETWLGVDPAGMDGRPVEEVTGRKAYEAMRPAIERALAGDRSSWEGPAPRVGRYFHIDYIPDRGPDGLVRGCYAMVTDISDRKDEEMRREAVEKRLRDITDSIPAAIAYCDLQQRCHFFNSGAIRALSLDRTRLDRYTLREALGEESYALHAPHLAAVMSGKRVAFEANWLHHDRSRFFLANLVPEWSADSQVTGFYVMSFDITPLKQAELQHAESERRLRAITDSVPVMISHFDREERCDFANRHCGEVYHCDPSALVGKAIREVRGDLVYEQTKPHIDAVLNGEPASFEVYATIRGKAHWFQQNYVPDIAPEGWVRGFYSVSFDITDRKRDEETLAANERLLRAVTDNLPVMISYIDSDQRLRFINETINTWMGVDIEAAIGRPLREVLGEREFGPRREHLERALAGERVEFELDSDAKGLHRNMQTIYVPDVRADGSVAGVYGMSTDVSALKRVERQLQALARFDALTGLPNRHQFNERLEDALARAARTGDCLAVMFLDVDHFKSVNDTLGHAMGDAVLREFGRRLQDAVRSTDCVARLAGDEFVIILEGLRGESEPQFVARKILAQIGHVFDIDGRHLNVSTSMGIAVHRQGVISGSDLLARADKALYEAKAAGRNTYRVTESLGA</sequence>
<feature type="domain" description="PAS" evidence="4">
    <location>
        <begin position="760"/>
        <end position="830"/>
    </location>
</feature>
<evidence type="ECO:0000256" key="2">
    <source>
        <dbReference type="SAM" id="MobiDB-lite"/>
    </source>
</evidence>
<dbReference type="InterPro" id="IPR043128">
    <property type="entry name" value="Rev_trsase/Diguanyl_cyclase"/>
</dbReference>
<evidence type="ECO:0000259" key="6">
    <source>
        <dbReference type="PROSITE" id="PS50887"/>
    </source>
</evidence>
<keyword evidence="3" id="KW-0472">Membrane</keyword>
<dbReference type="FunFam" id="3.30.70.270:FF:000001">
    <property type="entry name" value="Diguanylate cyclase domain protein"/>
    <property type="match status" value="1"/>
</dbReference>
<keyword evidence="1" id="KW-0175">Coiled coil</keyword>
<feature type="coiled-coil region" evidence="1">
    <location>
        <begin position="373"/>
        <end position="400"/>
    </location>
</feature>
<dbReference type="InterPro" id="IPR052155">
    <property type="entry name" value="Biofilm_reg_signaling"/>
</dbReference>
<dbReference type="Pfam" id="PF08448">
    <property type="entry name" value="PAS_4"/>
    <property type="match status" value="4"/>
</dbReference>
<dbReference type="GO" id="GO:0003824">
    <property type="term" value="F:catalytic activity"/>
    <property type="evidence" value="ECO:0007669"/>
    <property type="project" value="UniProtKB-ARBA"/>
</dbReference>
<dbReference type="AlphaFoldDB" id="A0A3N7JZM1"/>
<dbReference type="Gene3D" id="3.30.70.270">
    <property type="match status" value="1"/>
</dbReference>
<dbReference type="SMART" id="SM00267">
    <property type="entry name" value="GGDEF"/>
    <property type="match status" value="1"/>
</dbReference>
<feature type="transmembrane region" description="Helical" evidence="3">
    <location>
        <begin position="68"/>
        <end position="87"/>
    </location>
</feature>
<feature type="domain" description="GGDEF" evidence="6">
    <location>
        <begin position="915"/>
        <end position="1048"/>
    </location>
</feature>
<evidence type="ECO:0000256" key="3">
    <source>
        <dbReference type="SAM" id="Phobius"/>
    </source>
</evidence>
<evidence type="ECO:0000256" key="1">
    <source>
        <dbReference type="SAM" id="Coils"/>
    </source>
</evidence>
<dbReference type="InterPro" id="IPR013656">
    <property type="entry name" value="PAS_4"/>
</dbReference>
<dbReference type="Gene3D" id="3.30.450.20">
    <property type="entry name" value="PAS domain"/>
    <property type="match status" value="5"/>
</dbReference>
<keyword evidence="8" id="KW-1185">Reference proteome</keyword>
<evidence type="ECO:0000313" key="8">
    <source>
        <dbReference type="Proteomes" id="UP000267464"/>
    </source>
</evidence>
<organism evidence="7 8">
    <name type="scientific">Piscinibacter terrae</name>
    <dbReference type="NCBI Taxonomy" id="2496871"/>
    <lineage>
        <taxon>Bacteria</taxon>
        <taxon>Pseudomonadati</taxon>
        <taxon>Pseudomonadota</taxon>
        <taxon>Betaproteobacteria</taxon>
        <taxon>Burkholderiales</taxon>
        <taxon>Sphaerotilaceae</taxon>
        <taxon>Piscinibacter</taxon>
    </lineage>
</organism>
<dbReference type="CDD" id="cd01949">
    <property type="entry name" value="GGDEF"/>
    <property type="match status" value="1"/>
</dbReference>
<dbReference type="SUPFAM" id="SSF55785">
    <property type="entry name" value="PYP-like sensor domain (PAS domain)"/>
    <property type="match status" value="4"/>
</dbReference>
<dbReference type="PANTHER" id="PTHR44757">
    <property type="entry name" value="DIGUANYLATE CYCLASE DGCP"/>
    <property type="match status" value="1"/>
</dbReference>
<dbReference type="InterPro" id="IPR000160">
    <property type="entry name" value="GGDEF_dom"/>
</dbReference>
<dbReference type="PROSITE" id="PS50113">
    <property type="entry name" value="PAC"/>
    <property type="match status" value="2"/>
</dbReference>
<dbReference type="Pfam" id="PF00990">
    <property type="entry name" value="GGDEF"/>
    <property type="match status" value="1"/>
</dbReference>
<keyword evidence="3" id="KW-1133">Transmembrane helix</keyword>
<protein>
    <submittedName>
        <fullName evidence="7">Diguanylate cyclase</fullName>
    </submittedName>
</protein>